<dbReference type="Gene3D" id="3.40.30.10">
    <property type="entry name" value="Glutaredoxin"/>
    <property type="match status" value="1"/>
</dbReference>
<gene>
    <name evidence="2" type="ORF">PSJ8397_00426</name>
</gene>
<evidence type="ECO:0000313" key="2">
    <source>
        <dbReference type="EMBL" id="SLN16523.1"/>
    </source>
</evidence>
<dbReference type="Proteomes" id="UP000193623">
    <property type="component" value="Unassembled WGS sequence"/>
</dbReference>
<dbReference type="CDD" id="cd03024">
    <property type="entry name" value="DsbA_FrnE"/>
    <property type="match status" value="1"/>
</dbReference>
<dbReference type="AlphaFoldDB" id="A0A1Y5RFT0"/>
<feature type="domain" description="DSBA-like thioredoxin" evidence="1">
    <location>
        <begin position="4"/>
        <end position="201"/>
    </location>
</feature>
<evidence type="ECO:0000313" key="3">
    <source>
        <dbReference type="Proteomes" id="UP000193623"/>
    </source>
</evidence>
<dbReference type="InterPro" id="IPR036249">
    <property type="entry name" value="Thioredoxin-like_sf"/>
</dbReference>
<evidence type="ECO:0000259" key="1">
    <source>
        <dbReference type="Pfam" id="PF01323"/>
    </source>
</evidence>
<dbReference type="Pfam" id="PF01323">
    <property type="entry name" value="DSBA"/>
    <property type="match status" value="1"/>
</dbReference>
<sequence>MVKLDILSDPICPWCYIGKTNLDRALEQIGDHPFTIEWHPFQLNPDMPAGGMGRRDYLEAKFGGKEGAVRAYAPVVEMAEKVGLSIDFEGMQRTPNTLDAHRLIHWAGVEGRQSFVVQRLFEAYFRDARDIGDREVLLDIADGCEMDAAVIGKLLASDADKDDIQNRDAHSRKMGIQSVPTFVVANQHAVPGAQPTEMWVKVIGEIMDQLEGDESGSA</sequence>
<dbReference type="PANTHER" id="PTHR13887">
    <property type="entry name" value="GLUTATHIONE S-TRANSFERASE KAPPA"/>
    <property type="match status" value="1"/>
</dbReference>
<proteinExistence type="predicted"/>
<dbReference type="OrthoDB" id="9799122at2"/>
<organism evidence="2 3">
    <name type="scientific">Pseudooctadecabacter jejudonensis</name>
    <dbReference type="NCBI Taxonomy" id="1391910"/>
    <lineage>
        <taxon>Bacteria</taxon>
        <taxon>Pseudomonadati</taxon>
        <taxon>Pseudomonadota</taxon>
        <taxon>Alphaproteobacteria</taxon>
        <taxon>Rhodobacterales</taxon>
        <taxon>Paracoccaceae</taxon>
        <taxon>Pseudooctadecabacter</taxon>
    </lineage>
</organism>
<dbReference type="SUPFAM" id="SSF52833">
    <property type="entry name" value="Thioredoxin-like"/>
    <property type="match status" value="1"/>
</dbReference>
<reference evidence="2 3" key="1">
    <citation type="submission" date="2017-03" db="EMBL/GenBank/DDBJ databases">
        <authorList>
            <person name="Afonso C.L."/>
            <person name="Miller P.J."/>
            <person name="Scott M.A."/>
            <person name="Spackman E."/>
            <person name="Goraichik I."/>
            <person name="Dimitrov K.M."/>
            <person name="Suarez D.L."/>
            <person name="Swayne D.E."/>
        </authorList>
    </citation>
    <scope>NUCLEOTIDE SEQUENCE [LARGE SCALE GENOMIC DNA]</scope>
    <source>
        <strain evidence="2 3">CECT 8397</strain>
    </source>
</reference>
<dbReference type="EMBL" id="FWFT01000001">
    <property type="protein sequence ID" value="SLN16523.1"/>
    <property type="molecule type" value="Genomic_DNA"/>
</dbReference>
<protein>
    <submittedName>
        <fullName evidence="2">DSBA-like thioredoxin domain protein</fullName>
    </submittedName>
</protein>
<accession>A0A1Y5RFT0</accession>
<dbReference type="RefSeq" id="WP_085862894.1">
    <property type="nucleotide sequence ID" value="NZ_FWFT01000001.1"/>
</dbReference>
<name>A0A1Y5RFT0_9RHOB</name>
<keyword evidence="3" id="KW-1185">Reference proteome</keyword>
<dbReference type="PANTHER" id="PTHR13887:SF41">
    <property type="entry name" value="THIOREDOXIN SUPERFAMILY PROTEIN"/>
    <property type="match status" value="1"/>
</dbReference>
<dbReference type="GO" id="GO:0016491">
    <property type="term" value="F:oxidoreductase activity"/>
    <property type="evidence" value="ECO:0007669"/>
    <property type="project" value="InterPro"/>
</dbReference>
<dbReference type="InterPro" id="IPR001853">
    <property type="entry name" value="DSBA-like_thioredoxin_dom"/>
</dbReference>